<comment type="caution">
    <text evidence="1">The sequence shown here is derived from an EMBL/GenBank/DDBJ whole genome shotgun (WGS) entry which is preliminary data.</text>
</comment>
<accession>A0A7X0MX43</accession>
<dbReference type="InterPro" id="IPR001707">
    <property type="entry name" value="Cmp_AcTrfase"/>
</dbReference>
<dbReference type="EC" id="2.3.1.28" evidence="1"/>
<sequence length="214" mass="24569">MKIDMAKWPRREHFEFYQGFQEPYWGCCVDLEVGKLFQLSKSMGFSFTSALLFAATKAANHIENLRYRIVDGDVFAYDTVHISNVFMRANQLFSFGYVEYKDDFRQHCRDFLSKQEEARTATRIFMDEESGQPNALHFSALPWLNFSSMSHARAFSASEGCPKVSIGKISENAGKKVLPFSVHVHHGFVDGYHMALYIEALQDIVNHFETNIPA</sequence>
<dbReference type="RefSeq" id="WP_166848170.1">
    <property type="nucleotide sequence ID" value="NZ_JAAONY010000003.1"/>
</dbReference>
<dbReference type="PANTHER" id="PTHR38474:SF1">
    <property type="entry name" value="SLR0299 PROTEIN"/>
    <property type="match status" value="1"/>
</dbReference>
<dbReference type="SUPFAM" id="SSF52777">
    <property type="entry name" value="CoA-dependent acyltransferases"/>
    <property type="match status" value="1"/>
</dbReference>
<dbReference type="EMBL" id="JACHHT010000003">
    <property type="protein sequence ID" value="MBB6523336.1"/>
    <property type="molecule type" value="Genomic_DNA"/>
</dbReference>
<dbReference type="AlphaFoldDB" id="A0A7X0MX43"/>
<name>A0A7X0MX43_9GAMM</name>
<dbReference type="Pfam" id="PF00302">
    <property type="entry name" value="CAT"/>
    <property type="match status" value="1"/>
</dbReference>
<dbReference type="InParanoid" id="A0A7X0MX43"/>
<dbReference type="PANTHER" id="PTHR38474">
    <property type="entry name" value="SLR0299 PROTEIN"/>
    <property type="match status" value="1"/>
</dbReference>
<reference evidence="1 2" key="1">
    <citation type="submission" date="2020-08" db="EMBL/GenBank/DDBJ databases">
        <title>Genomic Encyclopedia of Type Strains, Phase IV (KMG-IV): sequencing the most valuable type-strain genomes for metagenomic binning, comparative biology and taxonomic classification.</title>
        <authorList>
            <person name="Goeker M."/>
        </authorList>
    </citation>
    <scope>NUCLEOTIDE SEQUENCE [LARGE SCALE GENOMIC DNA]</scope>
    <source>
        <strain evidence="1 2">DSM 22368</strain>
    </source>
</reference>
<dbReference type="GO" id="GO:0008811">
    <property type="term" value="F:chloramphenicol O-acetyltransferase activity"/>
    <property type="evidence" value="ECO:0007669"/>
    <property type="project" value="UniProtKB-EC"/>
</dbReference>
<gene>
    <name evidence="1" type="ORF">HNR48_003638</name>
</gene>
<proteinExistence type="predicted"/>
<protein>
    <submittedName>
        <fullName evidence="1">Chloramphenicol O-acetyltransferase type A</fullName>
        <ecNumber evidence="1">2.3.1.28</ecNumber>
    </submittedName>
</protein>
<organism evidence="1 2">
    <name type="scientific">Pseudoteredinibacter isoporae</name>
    <dbReference type="NCBI Taxonomy" id="570281"/>
    <lineage>
        <taxon>Bacteria</taxon>
        <taxon>Pseudomonadati</taxon>
        <taxon>Pseudomonadota</taxon>
        <taxon>Gammaproteobacteria</taxon>
        <taxon>Cellvibrionales</taxon>
        <taxon>Cellvibrionaceae</taxon>
        <taxon>Pseudoteredinibacter</taxon>
    </lineage>
</organism>
<dbReference type="Gene3D" id="3.30.559.10">
    <property type="entry name" value="Chloramphenicol acetyltransferase-like domain"/>
    <property type="match status" value="1"/>
</dbReference>
<dbReference type="InterPro" id="IPR023213">
    <property type="entry name" value="CAT-like_dom_sf"/>
</dbReference>
<evidence type="ECO:0000313" key="1">
    <source>
        <dbReference type="EMBL" id="MBB6523336.1"/>
    </source>
</evidence>
<keyword evidence="1" id="KW-0808">Transferase</keyword>
<keyword evidence="2" id="KW-1185">Reference proteome</keyword>
<dbReference type="SMART" id="SM01059">
    <property type="entry name" value="CAT"/>
    <property type="match status" value="1"/>
</dbReference>
<evidence type="ECO:0000313" key="2">
    <source>
        <dbReference type="Proteomes" id="UP000528457"/>
    </source>
</evidence>
<keyword evidence="1" id="KW-0012">Acyltransferase</keyword>
<dbReference type="Proteomes" id="UP000528457">
    <property type="component" value="Unassembled WGS sequence"/>
</dbReference>